<gene>
    <name evidence="2" type="ORF">E6C76_20410</name>
</gene>
<comment type="caution">
    <text evidence="2">The sequence shown here is derived from an EMBL/GenBank/DDBJ whole genome shotgun (WGS) entry which is preliminary data.</text>
</comment>
<dbReference type="InterPro" id="IPR051682">
    <property type="entry name" value="Mito_Persulfide_Diox"/>
</dbReference>
<organism evidence="2 3">
    <name type="scientific">Pseudothauera nasutitermitis</name>
    <dbReference type="NCBI Taxonomy" id="2565930"/>
    <lineage>
        <taxon>Bacteria</taxon>
        <taxon>Pseudomonadati</taxon>
        <taxon>Pseudomonadota</taxon>
        <taxon>Betaproteobacteria</taxon>
        <taxon>Rhodocyclales</taxon>
        <taxon>Zoogloeaceae</taxon>
        <taxon>Pseudothauera</taxon>
    </lineage>
</organism>
<reference evidence="2 3" key="1">
    <citation type="submission" date="2019-04" db="EMBL/GenBank/DDBJ databases">
        <title>Azoarcus nasutitermitis sp. nov. isolated from termite nest.</title>
        <authorList>
            <person name="Lin S.-Y."/>
            <person name="Hameed A."/>
            <person name="Hsu Y.-H."/>
            <person name="Young C.-C."/>
        </authorList>
    </citation>
    <scope>NUCLEOTIDE SEQUENCE [LARGE SCALE GENOMIC DNA]</scope>
    <source>
        <strain evidence="2 3">CC-YHH838</strain>
    </source>
</reference>
<dbReference type="GO" id="GO:0006749">
    <property type="term" value="P:glutathione metabolic process"/>
    <property type="evidence" value="ECO:0007669"/>
    <property type="project" value="TreeGrafter"/>
</dbReference>
<evidence type="ECO:0000313" key="2">
    <source>
        <dbReference type="EMBL" id="THF61445.1"/>
    </source>
</evidence>
<evidence type="ECO:0000313" key="3">
    <source>
        <dbReference type="Proteomes" id="UP000308430"/>
    </source>
</evidence>
<name>A0A4V3WB07_9RHOO</name>
<dbReference type="OrthoDB" id="9784009at2"/>
<dbReference type="SMART" id="SM00849">
    <property type="entry name" value="Lactamase_B"/>
    <property type="match status" value="1"/>
</dbReference>
<dbReference type="InterPro" id="IPR036866">
    <property type="entry name" value="RibonucZ/Hydroxyglut_hydro"/>
</dbReference>
<dbReference type="GO" id="GO:0050313">
    <property type="term" value="F:sulfur dioxygenase activity"/>
    <property type="evidence" value="ECO:0007669"/>
    <property type="project" value="TreeGrafter"/>
</dbReference>
<sequence>MYFRLIEEPRSGALGYLLADPRTLDAVVIDPPAGQDALIRALLAERELRLCYVARTHVHQPDLAGCAALCARSGAVCVSGTMAGVAADVLRVGHGGTLAFGDEVLHVLATPGHTPGCISYRWRDRLFCGDVFDMGGCAAGDGEADPGVLYDTLTQRVFTLPGETLLFPAHRLQGRTVSCVTEERGRYARAFGTSRESFLTAMAIRQPGQTRTAEEGGGDAGEAG</sequence>
<proteinExistence type="predicted"/>
<keyword evidence="2" id="KW-0378">Hydrolase</keyword>
<dbReference type="Proteomes" id="UP000308430">
    <property type="component" value="Unassembled WGS sequence"/>
</dbReference>
<dbReference type="AlphaFoldDB" id="A0A4V3WB07"/>
<dbReference type="SUPFAM" id="SSF56281">
    <property type="entry name" value="Metallo-hydrolase/oxidoreductase"/>
    <property type="match status" value="1"/>
</dbReference>
<dbReference type="GO" id="GO:0016787">
    <property type="term" value="F:hydrolase activity"/>
    <property type="evidence" value="ECO:0007669"/>
    <property type="project" value="UniProtKB-KW"/>
</dbReference>
<accession>A0A4V3WB07</accession>
<dbReference type="EMBL" id="SSOC01000009">
    <property type="protein sequence ID" value="THF61445.1"/>
    <property type="molecule type" value="Genomic_DNA"/>
</dbReference>
<keyword evidence="3" id="KW-1185">Reference proteome</keyword>
<dbReference type="Gene3D" id="3.60.15.10">
    <property type="entry name" value="Ribonuclease Z/Hydroxyacylglutathione hydrolase-like"/>
    <property type="match status" value="1"/>
</dbReference>
<dbReference type="PANTHER" id="PTHR43084">
    <property type="entry name" value="PERSULFIDE DIOXYGENASE ETHE1"/>
    <property type="match status" value="1"/>
</dbReference>
<dbReference type="GO" id="GO:0070813">
    <property type="term" value="P:hydrogen sulfide metabolic process"/>
    <property type="evidence" value="ECO:0007669"/>
    <property type="project" value="TreeGrafter"/>
</dbReference>
<protein>
    <submittedName>
        <fullName evidence="2">MBL fold metallo-hydrolase</fullName>
    </submittedName>
</protein>
<dbReference type="PANTHER" id="PTHR43084:SF1">
    <property type="entry name" value="PERSULFIDE DIOXYGENASE ETHE1, MITOCHONDRIAL"/>
    <property type="match status" value="1"/>
</dbReference>
<dbReference type="RefSeq" id="WP_136350106.1">
    <property type="nucleotide sequence ID" value="NZ_SSOC01000009.1"/>
</dbReference>
<evidence type="ECO:0000259" key="1">
    <source>
        <dbReference type="SMART" id="SM00849"/>
    </source>
</evidence>
<feature type="domain" description="Metallo-beta-lactamase" evidence="1">
    <location>
        <begin position="12"/>
        <end position="170"/>
    </location>
</feature>
<dbReference type="InterPro" id="IPR001279">
    <property type="entry name" value="Metallo-B-lactamas"/>
</dbReference>